<evidence type="ECO:0000313" key="3">
    <source>
        <dbReference type="RefSeq" id="XP_052117409.1"/>
    </source>
</evidence>
<proteinExistence type="predicted"/>
<organism evidence="1 2">
    <name type="scientific">Arachis duranensis</name>
    <name type="common">Wild peanut</name>
    <dbReference type="NCBI Taxonomy" id="130453"/>
    <lineage>
        <taxon>Eukaryota</taxon>
        <taxon>Viridiplantae</taxon>
        <taxon>Streptophyta</taxon>
        <taxon>Embryophyta</taxon>
        <taxon>Tracheophyta</taxon>
        <taxon>Spermatophyta</taxon>
        <taxon>Magnoliopsida</taxon>
        <taxon>eudicotyledons</taxon>
        <taxon>Gunneridae</taxon>
        <taxon>Pentapetalae</taxon>
        <taxon>rosids</taxon>
        <taxon>fabids</taxon>
        <taxon>Fabales</taxon>
        <taxon>Fabaceae</taxon>
        <taxon>Papilionoideae</taxon>
        <taxon>50 kb inversion clade</taxon>
        <taxon>dalbergioids sensu lato</taxon>
        <taxon>Dalbergieae</taxon>
        <taxon>Pterocarpus clade</taxon>
        <taxon>Arachis</taxon>
    </lineage>
</organism>
<dbReference type="Gene3D" id="3.60.10.10">
    <property type="entry name" value="Endonuclease/exonuclease/phosphatase"/>
    <property type="match status" value="1"/>
</dbReference>
<dbReference type="PANTHER" id="PTHR33710">
    <property type="entry name" value="BNAC02G09200D PROTEIN"/>
    <property type="match status" value="1"/>
</dbReference>
<dbReference type="KEGG" id="adu:127747488"/>
<reference evidence="1" key="1">
    <citation type="journal article" date="2016" name="Nat. Genet.">
        <title>The genome sequences of Arachis duranensis and Arachis ipaensis, the diploid ancestors of cultivated peanut.</title>
        <authorList>
            <person name="Bertioli D.J."/>
            <person name="Cannon S.B."/>
            <person name="Froenicke L."/>
            <person name="Huang G."/>
            <person name="Farmer A.D."/>
            <person name="Cannon E.K."/>
            <person name="Liu X."/>
            <person name="Gao D."/>
            <person name="Clevenger J."/>
            <person name="Dash S."/>
            <person name="Ren L."/>
            <person name="Moretzsohn M.C."/>
            <person name="Shirasawa K."/>
            <person name="Huang W."/>
            <person name="Vidigal B."/>
            <person name="Abernathy B."/>
            <person name="Chu Y."/>
            <person name="Niederhuth C.E."/>
            <person name="Umale P."/>
            <person name="Araujo A.C."/>
            <person name="Kozik A."/>
            <person name="Kim K.D."/>
            <person name="Burow M.D."/>
            <person name="Varshney R.K."/>
            <person name="Wang X."/>
            <person name="Zhang X."/>
            <person name="Barkley N."/>
            <person name="Guimaraes P.M."/>
            <person name="Isobe S."/>
            <person name="Guo B."/>
            <person name="Liao B."/>
            <person name="Stalker H.T."/>
            <person name="Schmitz R.J."/>
            <person name="Scheffler B.E."/>
            <person name="Leal-Bertioli S.C."/>
            <person name="Xun X."/>
            <person name="Jackson S.A."/>
            <person name="Michelmore R."/>
            <person name="Ozias-Akins P."/>
        </authorList>
    </citation>
    <scope>NUCLEOTIDE SEQUENCE [LARGE SCALE GENOMIC DNA]</scope>
    <source>
        <strain evidence="1">cv. V14167</strain>
    </source>
</reference>
<dbReference type="SUPFAM" id="SSF56219">
    <property type="entry name" value="DNase I-like"/>
    <property type="match status" value="1"/>
</dbReference>
<name>A0A6P4CSP8_ARADU</name>
<dbReference type="Proteomes" id="UP000515211">
    <property type="component" value="Chromosome 1"/>
</dbReference>
<accession>A0A6P4CSP8</accession>
<dbReference type="AlphaFoldDB" id="A0A6P4CSP8"/>
<gene>
    <name evidence="2" type="primary">LOC107478520</name>
    <name evidence="3" type="synonym">LOC127747488</name>
</gene>
<protein>
    <submittedName>
        <fullName evidence="2">Uncharacterized protein LOC107478520</fullName>
    </submittedName>
    <submittedName>
        <fullName evidence="3">Uncharacterized protein LOC127747488</fullName>
    </submittedName>
</protein>
<evidence type="ECO:0000313" key="1">
    <source>
        <dbReference type="Proteomes" id="UP000515211"/>
    </source>
</evidence>
<dbReference type="GeneID" id="107478520"/>
<dbReference type="InterPro" id="IPR036691">
    <property type="entry name" value="Endo/exonu/phosph_ase_sf"/>
</dbReference>
<dbReference type="RefSeq" id="XP_015954143.1">
    <property type="nucleotide sequence ID" value="XM_016098657.1"/>
</dbReference>
<evidence type="ECO:0000313" key="2">
    <source>
        <dbReference type="RefSeq" id="XP_015954143.1"/>
    </source>
</evidence>
<dbReference type="KEGG" id="adu:107478520"/>
<dbReference type="OrthoDB" id="1748181at2759"/>
<keyword evidence="1" id="KW-1185">Reference proteome</keyword>
<sequence>MLEGDYVIMGDFNTITAYHEKEGGRSKSASSIEGFNNFLNMDGTVDLGFEGCRFTWSNRQYGGNLVREWLNRCLATPNWCEAYPRSAVVHLNDQGSNHRPILLITEEEQKTIKRRFRFQEKWCKEEEVGRIVRERWKEAVQGSLMFQLFSKLKRCRHHLVEWQRSKGGNSLQQINYLKQRIDEEKGKGNQADKHQIIVLEEELAETYLKEERFWWEKTRVQWLNYGDQNTQFFFIQKRISEIDIIEFSS</sequence>
<reference evidence="2 3" key="2">
    <citation type="submission" date="2025-04" db="UniProtKB">
        <authorList>
            <consortium name="RefSeq"/>
        </authorList>
    </citation>
    <scope>IDENTIFICATION</scope>
    <source>
        <tissue evidence="2 3">Whole plant</tissue>
    </source>
</reference>
<dbReference type="RefSeq" id="XP_052117409.1">
    <property type="nucleotide sequence ID" value="XM_052261449.1"/>
</dbReference>
<dbReference type="PANTHER" id="PTHR33710:SF71">
    <property type="entry name" value="ENDONUCLEASE_EXONUCLEASE_PHOSPHATASE DOMAIN-CONTAINING PROTEIN"/>
    <property type="match status" value="1"/>
</dbReference>